<dbReference type="SMART" id="SM00547">
    <property type="entry name" value="ZnF_RBZ"/>
    <property type="match status" value="1"/>
</dbReference>
<evidence type="ECO:0000256" key="8">
    <source>
        <dbReference type="SAM" id="MobiDB-lite"/>
    </source>
</evidence>
<dbReference type="Gene3D" id="4.10.1060.10">
    <property type="entry name" value="Zinc finger, RanBP2-type"/>
    <property type="match status" value="1"/>
</dbReference>
<protein>
    <recommendedName>
        <fullName evidence="9">RanBP2-type domain-containing protein</fullName>
    </recommendedName>
</protein>
<dbReference type="InterPro" id="IPR036443">
    <property type="entry name" value="Znf_RanBP2_sf"/>
</dbReference>
<feature type="region of interest" description="Disordered" evidence="8">
    <location>
        <begin position="98"/>
        <end position="138"/>
    </location>
</feature>
<comment type="caution">
    <text evidence="10">The sequence shown here is derived from an EMBL/GenBank/DDBJ whole genome shotgun (WGS) entry which is preliminary data.</text>
</comment>
<organism evidence="10 11">
    <name type="scientific">Polarella glacialis</name>
    <name type="common">Dinoflagellate</name>
    <dbReference type="NCBI Taxonomy" id="89957"/>
    <lineage>
        <taxon>Eukaryota</taxon>
        <taxon>Sar</taxon>
        <taxon>Alveolata</taxon>
        <taxon>Dinophyceae</taxon>
        <taxon>Suessiales</taxon>
        <taxon>Suessiaceae</taxon>
        <taxon>Polarella</taxon>
    </lineage>
</organism>
<keyword evidence="2" id="KW-0479">Metal-binding</keyword>
<evidence type="ECO:0000313" key="10">
    <source>
        <dbReference type="EMBL" id="CAE8741656.1"/>
    </source>
</evidence>
<feature type="compositionally biased region" description="Basic and acidic residues" evidence="8">
    <location>
        <begin position="128"/>
        <end position="138"/>
    </location>
</feature>
<gene>
    <name evidence="10" type="ORF">PGLA2088_LOCUS50599</name>
</gene>
<reference evidence="10" key="1">
    <citation type="submission" date="2021-02" db="EMBL/GenBank/DDBJ databases">
        <authorList>
            <person name="Dougan E. K."/>
            <person name="Rhodes N."/>
            <person name="Thang M."/>
            <person name="Chan C."/>
        </authorList>
    </citation>
    <scope>NUCLEOTIDE SEQUENCE</scope>
</reference>
<dbReference type="SUPFAM" id="SSF90209">
    <property type="entry name" value="Ran binding protein zinc finger-like"/>
    <property type="match status" value="1"/>
</dbReference>
<feature type="compositionally biased region" description="Basic and acidic residues" evidence="8">
    <location>
        <begin position="104"/>
        <end position="114"/>
    </location>
</feature>
<evidence type="ECO:0000256" key="4">
    <source>
        <dbReference type="ARBA" id="ARBA00022833"/>
    </source>
</evidence>
<keyword evidence="3 7" id="KW-0863">Zinc-finger</keyword>
<accession>A0A813M5U0</accession>
<dbReference type="GO" id="GO:0008270">
    <property type="term" value="F:zinc ion binding"/>
    <property type="evidence" value="ECO:0007669"/>
    <property type="project" value="UniProtKB-KW"/>
</dbReference>
<feature type="domain" description="RanBP2-type" evidence="9">
    <location>
        <begin position="75"/>
        <end position="104"/>
    </location>
</feature>
<feature type="region of interest" description="Disordered" evidence="8">
    <location>
        <begin position="1"/>
        <end position="84"/>
    </location>
</feature>
<dbReference type="Proteomes" id="UP000626109">
    <property type="component" value="Unassembled WGS sequence"/>
</dbReference>
<evidence type="ECO:0000256" key="2">
    <source>
        <dbReference type="ARBA" id="ARBA00022723"/>
    </source>
</evidence>
<dbReference type="GO" id="GO:0003723">
    <property type="term" value="F:RNA binding"/>
    <property type="evidence" value="ECO:0007669"/>
    <property type="project" value="UniProtKB-KW"/>
</dbReference>
<evidence type="ECO:0000256" key="6">
    <source>
        <dbReference type="ARBA" id="ARBA00023242"/>
    </source>
</evidence>
<sequence>MGGSRERSTSRGEKKEEKKKRARSDSESGTPDWLKSRRERAAKGELPRENDRGGKGKGRDDDRDGGGKGGGKEQRPGDWTCSGCGGANFARRTECFKCNALKPMDGDRGGRDGGRGGGGRGRSRSRSRSRDRSRDRRR</sequence>
<evidence type="ECO:0000256" key="3">
    <source>
        <dbReference type="ARBA" id="ARBA00022771"/>
    </source>
</evidence>
<dbReference type="Pfam" id="PF00641">
    <property type="entry name" value="Zn_ribbon_RanBP"/>
    <property type="match status" value="1"/>
</dbReference>
<evidence type="ECO:0000256" key="5">
    <source>
        <dbReference type="ARBA" id="ARBA00022884"/>
    </source>
</evidence>
<keyword evidence="6" id="KW-0539">Nucleus</keyword>
<keyword evidence="4" id="KW-0862">Zinc</keyword>
<evidence type="ECO:0000259" key="9">
    <source>
        <dbReference type="PROSITE" id="PS50199"/>
    </source>
</evidence>
<comment type="subcellular location">
    <subcellularLocation>
        <location evidence="1">Nucleus</location>
    </subcellularLocation>
</comment>
<dbReference type="InterPro" id="IPR001876">
    <property type="entry name" value="Znf_RanBP2"/>
</dbReference>
<name>A0A813M5U0_POLGL</name>
<dbReference type="PANTHER" id="PTHR23238">
    <property type="entry name" value="RNA BINDING PROTEIN"/>
    <property type="match status" value="1"/>
</dbReference>
<dbReference type="EMBL" id="CAJNNW010037413">
    <property type="protein sequence ID" value="CAE8741656.1"/>
    <property type="molecule type" value="Genomic_DNA"/>
</dbReference>
<dbReference type="PROSITE" id="PS50199">
    <property type="entry name" value="ZF_RANBP2_2"/>
    <property type="match status" value="1"/>
</dbReference>
<feature type="compositionally biased region" description="Basic and acidic residues" evidence="8">
    <location>
        <begin position="34"/>
        <end position="76"/>
    </location>
</feature>
<keyword evidence="5" id="KW-0694">RNA-binding</keyword>
<feature type="compositionally biased region" description="Basic and acidic residues" evidence="8">
    <location>
        <begin position="1"/>
        <end position="16"/>
    </location>
</feature>
<dbReference type="GO" id="GO:0006355">
    <property type="term" value="P:regulation of DNA-templated transcription"/>
    <property type="evidence" value="ECO:0007669"/>
    <property type="project" value="InterPro"/>
</dbReference>
<evidence type="ECO:0000256" key="1">
    <source>
        <dbReference type="ARBA" id="ARBA00004123"/>
    </source>
</evidence>
<dbReference type="PROSITE" id="PS01358">
    <property type="entry name" value="ZF_RANBP2_1"/>
    <property type="match status" value="1"/>
</dbReference>
<dbReference type="AlphaFoldDB" id="A0A813M5U0"/>
<evidence type="ECO:0000256" key="7">
    <source>
        <dbReference type="PROSITE-ProRule" id="PRU00322"/>
    </source>
</evidence>
<evidence type="ECO:0000313" key="11">
    <source>
        <dbReference type="Proteomes" id="UP000626109"/>
    </source>
</evidence>
<dbReference type="GO" id="GO:0005634">
    <property type="term" value="C:nucleus"/>
    <property type="evidence" value="ECO:0007669"/>
    <property type="project" value="UniProtKB-SubCell"/>
</dbReference>
<proteinExistence type="predicted"/>
<dbReference type="InterPro" id="IPR034870">
    <property type="entry name" value="TET_fam"/>
</dbReference>